<gene>
    <name evidence="1" type="ORF">CIT25_35015</name>
</gene>
<sequence length="140" mass="15928">MFHFILSSIKSIINKDPSKEFFIEIKEAIGLDDTIDDQSVDLSLIQVTGPVSVPDNRERSDTYTNIVFRINDRWRVIICPEGIQWILQKRKGNLDGRPAWNGVKFCRSKVGLSRALKEEVGDVSPEVDAQLAQLPDWIES</sequence>
<evidence type="ECO:0000313" key="2">
    <source>
        <dbReference type="Proteomes" id="UP000216215"/>
    </source>
</evidence>
<evidence type="ECO:0008006" key="3">
    <source>
        <dbReference type="Google" id="ProtNLM"/>
    </source>
</evidence>
<keyword evidence="2" id="KW-1185">Reference proteome</keyword>
<organism evidence="1 2">
    <name type="scientific">Mesorhizobium mediterraneum</name>
    <dbReference type="NCBI Taxonomy" id="43617"/>
    <lineage>
        <taxon>Bacteria</taxon>
        <taxon>Pseudomonadati</taxon>
        <taxon>Pseudomonadota</taxon>
        <taxon>Alphaproteobacteria</taxon>
        <taxon>Hyphomicrobiales</taxon>
        <taxon>Phyllobacteriaceae</taxon>
        <taxon>Mesorhizobium</taxon>
    </lineage>
</organism>
<dbReference type="AlphaFoldDB" id="A0AB36R026"/>
<dbReference type="EMBL" id="NPKI01000051">
    <property type="protein sequence ID" value="PAP97800.1"/>
    <property type="molecule type" value="Genomic_DNA"/>
</dbReference>
<accession>A0AB36R026</accession>
<dbReference type="RefSeq" id="WP_095489632.1">
    <property type="nucleotide sequence ID" value="NZ_CP088151.1"/>
</dbReference>
<comment type="caution">
    <text evidence="1">The sequence shown here is derived from an EMBL/GenBank/DDBJ whole genome shotgun (WGS) entry which is preliminary data.</text>
</comment>
<protein>
    <recommendedName>
        <fullName evidence="3">DUF3024 domain-containing protein</fullName>
    </recommendedName>
</protein>
<proteinExistence type="predicted"/>
<evidence type="ECO:0000313" key="1">
    <source>
        <dbReference type="EMBL" id="PAP97800.1"/>
    </source>
</evidence>
<dbReference type="Proteomes" id="UP000216215">
    <property type="component" value="Unassembled WGS sequence"/>
</dbReference>
<name>A0AB36R026_9HYPH</name>
<reference evidence="2" key="1">
    <citation type="submission" date="2017-08" db="EMBL/GenBank/DDBJ databases">
        <title>Mesorhizobium wenxinae sp. nov., a novel rhizobial species isolated from root nodules of chickpea (Cicer arietinum L.).</title>
        <authorList>
            <person name="Zhang J."/>
        </authorList>
    </citation>
    <scope>NUCLEOTIDE SEQUENCE [LARGE SCALE GENOMIC DNA]</scope>
    <source>
        <strain evidence="2">USDA 3392</strain>
    </source>
</reference>